<dbReference type="Proteomes" id="UP000029445">
    <property type="component" value="Chromosome 6"/>
</dbReference>
<evidence type="ECO:0000313" key="3">
    <source>
        <dbReference type="EMBL" id="KGB77970.1"/>
    </source>
</evidence>
<reference evidence="3 4" key="2">
    <citation type="journal article" date="2018" name="Proc. Natl. Acad. Sci.">
        <title>RNAi is a critical determinant of centromere evolution in closely related fungi.</title>
        <authorList>
            <person name="Yadav V."/>
            <person name="Sun S."/>
            <person name="Billmyre R.B."/>
            <person name="Thimmappa B.C."/>
            <person name="Shea T."/>
            <person name="Lintner R."/>
            <person name="Bakkeren G."/>
            <person name="Cuomo C.A."/>
            <person name="Heitman J."/>
            <person name="Sanyal K."/>
        </authorList>
    </citation>
    <scope>NUCLEOTIDE SEQUENCE [LARGE SCALE GENOMIC DNA]</scope>
    <source>
        <strain evidence="3 4">R265</strain>
    </source>
</reference>
<dbReference type="VEuPathDB" id="FungiDB:CNBG_4057"/>
<evidence type="ECO:0000256" key="1">
    <source>
        <dbReference type="SAM" id="MobiDB-lite"/>
    </source>
</evidence>
<gene>
    <name evidence="3" type="ORF">CNBG_4057</name>
</gene>
<keyword evidence="2" id="KW-0732">Signal</keyword>
<dbReference type="OMA" id="YEAVDPM"/>
<evidence type="ECO:0000256" key="2">
    <source>
        <dbReference type="SAM" id="SignalP"/>
    </source>
</evidence>
<reference evidence="3 4" key="1">
    <citation type="journal article" date="2011" name="MBio">
        <title>Genome variation in Cryptococcus gattii, an emerging pathogen of immunocompetent hosts.</title>
        <authorList>
            <person name="D'Souza C.A."/>
            <person name="Kronstad J.W."/>
            <person name="Taylor G."/>
            <person name="Warren R."/>
            <person name="Yuen M."/>
            <person name="Hu G."/>
            <person name="Jung W.H."/>
            <person name="Sham A."/>
            <person name="Kidd S.E."/>
            <person name="Tangen K."/>
            <person name="Lee N."/>
            <person name="Zeilmaker T."/>
            <person name="Sawkins J."/>
            <person name="McVicker G."/>
            <person name="Shah S."/>
            <person name="Gnerre S."/>
            <person name="Griggs A."/>
            <person name="Zeng Q."/>
            <person name="Bartlett K."/>
            <person name="Li W."/>
            <person name="Wang X."/>
            <person name="Heitman J."/>
            <person name="Stajich J.E."/>
            <person name="Fraser J.A."/>
            <person name="Meyer W."/>
            <person name="Carter D."/>
            <person name="Schein J."/>
            <person name="Krzywinski M."/>
            <person name="Kwon-Chung K.J."/>
            <person name="Varma A."/>
            <person name="Wang J."/>
            <person name="Brunham R."/>
            <person name="Fyfe M."/>
            <person name="Ouellette B.F."/>
            <person name="Siddiqui A."/>
            <person name="Marra M."/>
            <person name="Jones S."/>
            <person name="Holt R."/>
            <person name="Birren B.W."/>
            <person name="Galagan J.E."/>
            <person name="Cuomo C.A."/>
        </authorList>
    </citation>
    <scope>NUCLEOTIDE SEQUENCE [LARGE SCALE GENOMIC DNA]</scope>
    <source>
        <strain evidence="3 4">R265</strain>
    </source>
</reference>
<feature type="region of interest" description="Disordered" evidence="1">
    <location>
        <begin position="115"/>
        <end position="157"/>
    </location>
</feature>
<accession>A0A095CBS2</accession>
<evidence type="ECO:0000313" key="4">
    <source>
        <dbReference type="Proteomes" id="UP000029445"/>
    </source>
</evidence>
<feature type="compositionally biased region" description="Low complexity" evidence="1">
    <location>
        <begin position="139"/>
        <end position="157"/>
    </location>
</feature>
<dbReference type="HOGENOM" id="CLU_1669318_0_0_1"/>
<dbReference type="RefSeq" id="XP_062883749.1">
    <property type="nucleotide sequence ID" value="XM_063028022.1"/>
</dbReference>
<name>A0A095CBS2_CRYD2</name>
<dbReference type="EMBL" id="CP025764">
    <property type="protein sequence ID" value="KGB77970.1"/>
    <property type="molecule type" value="Genomic_DNA"/>
</dbReference>
<dbReference type="OrthoDB" id="2575763at2759"/>
<proteinExistence type="predicted"/>
<dbReference type="GeneID" id="88180297"/>
<feature type="signal peptide" evidence="2">
    <location>
        <begin position="1"/>
        <end position="24"/>
    </location>
</feature>
<dbReference type="AlphaFoldDB" id="A0A095CBS2"/>
<dbReference type="KEGG" id="cdeu:CNBG_4057"/>
<protein>
    <submittedName>
        <fullName evidence="3">Uncharacterized protein</fullName>
    </submittedName>
</protein>
<feature type="chain" id="PRO_5001905788" evidence="2">
    <location>
        <begin position="25"/>
        <end position="187"/>
    </location>
</feature>
<keyword evidence="4" id="KW-1185">Reference proteome</keyword>
<organism evidence="3 4">
    <name type="scientific">Cryptococcus deuterogattii (strain R265)</name>
    <name type="common">Cryptococcus gattii VGII (strain R265)</name>
    <dbReference type="NCBI Taxonomy" id="294750"/>
    <lineage>
        <taxon>Eukaryota</taxon>
        <taxon>Fungi</taxon>
        <taxon>Dikarya</taxon>
        <taxon>Basidiomycota</taxon>
        <taxon>Agaricomycotina</taxon>
        <taxon>Tremellomycetes</taxon>
        <taxon>Tremellales</taxon>
        <taxon>Cryptococcaceae</taxon>
        <taxon>Cryptococcus</taxon>
        <taxon>Cryptococcus gattii species complex</taxon>
    </lineage>
</organism>
<sequence length="187" mass="20234">MDPWSISIDTLFLILTLLLIPSISRTPQLNVTPPDDLLISPPATPLSPITPASPSSSHLSVPGVDMSSMIPSITFTPDAPEIYSRHRRSSFGSLTKRFGHKRKSVSFSLSAMDDVLPSQASPNKRRPPTPFVRRPKSPSPSLSSANSQPGTPIPVVVGVTGEGMAEDMTHRKDVEDAMGVKKKWLMP</sequence>